<gene>
    <name evidence="1" type="ORF">A7U60_g4362</name>
</gene>
<reference evidence="1" key="1">
    <citation type="submission" date="2016-06" db="EMBL/GenBank/DDBJ databases">
        <title>Draft Genome sequence of the fungus Inonotus baumii.</title>
        <authorList>
            <person name="Zhu H."/>
            <person name="Lin W."/>
        </authorList>
    </citation>
    <scope>NUCLEOTIDE SEQUENCE</scope>
    <source>
        <strain evidence="1">821</strain>
    </source>
</reference>
<name>A0A9Q5N5G4_SANBA</name>
<evidence type="ECO:0000313" key="1">
    <source>
        <dbReference type="EMBL" id="OCB88547.1"/>
    </source>
</evidence>
<keyword evidence="2" id="KW-1185">Reference proteome</keyword>
<dbReference type="AlphaFoldDB" id="A0A9Q5N5G4"/>
<evidence type="ECO:0000313" key="2">
    <source>
        <dbReference type="Proteomes" id="UP000757232"/>
    </source>
</evidence>
<sequence>MSNFKAGGFTLTRDQLIELGAKVRNKRKDETNEVTSAVDLDYYFSEDRIGYFKAIVIPNGIEVLGAHKEYGFYRCYFLVVFFEPLTSEETIEKFKPIPFEPENIDLKRALAWFGKHGYAQQEMEERWKTFSQWSFTEHTE</sequence>
<protein>
    <submittedName>
        <fullName evidence="1">Uncharacterized protein</fullName>
    </submittedName>
</protein>
<accession>A0A9Q5N5G4</accession>
<comment type="caution">
    <text evidence="1">The sequence shown here is derived from an EMBL/GenBank/DDBJ whole genome shotgun (WGS) entry which is preliminary data.</text>
</comment>
<dbReference type="EMBL" id="LNZH02000177">
    <property type="protein sequence ID" value="OCB88547.1"/>
    <property type="molecule type" value="Genomic_DNA"/>
</dbReference>
<organism evidence="1 2">
    <name type="scientific">Sanghuangporus baumii</name>
    <name type="common">Phellinus baumii</name>
    <dbReference type="NCBI Taxonomy" id="108892"/>
    <lineage>
        <taxon>Eukaryota</taxon>
        <taxon>Fungi</taxon>
        <taxon>Dikarya</taxon>
        <taxon>Basidiomycota</taxon>
        <taxon>Agaricomycotina</taxon>
        <taxon>Agaricomycetes</taxon>
        <taxon>Hymenochaetales</taxon>
        <taxon>Hymenochaetaceae</taxon>
        <taxon>Sanghuangporus</taxon>
    </lineage>
</organism>
<proteinExistence type="predicted"/>
<dbReference type="Proteomes" id="UP000757232">
    <property type="component" value="Unassembled WGS sequence"/>
</dbReference>